<dbReference type="AlphaFoldDB" id="A0A6G0WFN8"/>
<protein>
    <submittedName>
        <fullName evidence="1">FLYWCH-type domain-containing protein</fullName>
    </submittedName>
</protein>
<evidence type="ECO:0000313" key="1">
    <source>
        <dbReference type="EMBL" id="KAF0725876.1"/>
    </source>
</evidence>
<organism evidence="1 2">
    <name type="scientific">Aphis craccivora</name>
    <name type="common">Cowpea aphid</name>
    <dbReference type="NCBI Taxonomy" id="307492"/>
    <lineage>
        <taxon>Eukaryota</taxon>
        <taxon>Metazoa</taxon>
        <taxon>Ecdysozoa</taxon>
        <taxon>Arthropoda</taxon>
        <taxon>Hexapoda</taxon>
        <taxon>Insecta</taxon>
        <taxon>Pterygota</taxon>
        <taxon>Neoptera</taxon>
        <taxon>Paraneoptera</taxon>
        <taxon>Hemiptera</taxon>
        <taxon>Sternorrhyncha</taxon>
        <taxon>Aphidomorpha</taxon>
        <taxon>Aphidoidea</taxon>
        <taxon>Aphididae</taxon>
        <taxon>Aphidini</taxon>
        <taxon>Aphis</taxon>
        <taxon>Aphis</taxon>
    </lineage>
</organism>
<comment type="caution">
    <text evidence="1">The sequence shown here is derived from an EMBL/GenBank/DDBJ whole genome shotgun (WGS) entry which is preliminary data.</text>
</comment>
<name>A0A6G0WFN8_APHCR</name>
<dbReference type="EMBL" id="VUJU01008785">
    <property type="protein sequence ID" value="KAF0725876.1"/>
    <property type="molecule type" value="Genomic_DNA"/>
</dbReference>
<dbReference type="Proteomes" id="UP000478052">
    <property type="component" value="Unassembled WGS sequence"/>
</dbReference>
<accession>A0A6G0WFN8</accession>
<proteinExistence type="predicted"/>
<feature type="non-terminal residue" evidence="1">
    <location>
        <position position="1"/>
    </location>
</feature>
<evidence type="ECO:0000313" key="2">
    <source>
        <dbReference type="Proteomes" id="UP000478052"/>
    </source>
</evidence>
<feature type="non-terminal residue" evidence="1">
    <location>
        <position position="118"/>
    </location>
</feature>
<gene>
    <name evidence="1" type="ORF">FWK35_00024827</name>
</gene>
<reference evidence="1 2" key="1">
    <citation type="submission" date="2019-08" db="EMBL/GenBank/DDBJ databases">
        <title>Whole genome of Aphis craccivora.</title>
        <authorList>
            <person name="Voronova N.V."/>
            <person name="Shulinski R.S."/>
            <person name="Bandarenka Y.V."/>
            <person name="Zhorov D.G."/>
            <person name="Warner D."/>
        </authorList>
    </citation>
    <scope>NUCLEOTIDE SEQUENCE [LARGE SCALE GENOMIC DNA]</scope>
    <source>
        <strain evidence="1">180601</strain>
        <tissue evidence="1">Whole Body</tissue>
    </source>
</reference>
<sequence length="118" mass="14009">LKISKSNINLETTGINKKKNVKLKGNTNCVLDAIRSKRFVYLFWYAIRVYPEPVLLLMMKLFGIWMRCNCILKLVDVRINFRLNSLNFILTTADKIILRYRETNAFDKIFPKTHFTIY</sequence>
<keyword evidence="2" id="KW-1185">Reference proteome</keyword>